<dbReference type="Proteomes" id="UP000471465">
    <property type="component" value="Unassembled WGS sequence"/>
</dbReference>
<evidence type="ECO:0000313" key="2">
    <source>
        <dbReference type="Proteomes" id="UP000471465"/>
    </source>
</evidence>
<organism evidence="1 2">
    <name type="scientific">Psychrobacter nivimaris</name>
    <dbReference type="NCBI Taxonomy" id="281738"/>
    <lineage>
        <taxon>Bacteria</taxon>
        <taxon>Pseudomonadati</taxon>
        <taxon>Pseudomonadota</taxon>
        <taxon>Gammaproteobacteria</taxon>
        <taxon>Moraxellales</taxon>
        <taxon>Moraxellaceae</taxon>
        <taxon>Psychrobacter</taxon>
    </lineage>
</organism>
<proteinExistence type="predicted"/>
<keyword evidence="2" id="KW-1185">Reference proteome</keyword>
<protein>
    <submittedName>
        <fullName evidence="1">Uncharacterized protein</fullName>
    </submittedName>
</protein>
<reference evidence="1 2" key="1">
    <citation type="submission" date="2019-09" db="EMBL/GenBank/DDBJ databases">
        <title>Draft genome sequence of Psychrobacter nivimaris LAMA 639, in search for biotechnological relevant genes.</title>
        <authorList>
            <person name="Lima A.O.S."/>
            <person name="Staloch B.E.K."/>
            <person name="Freitas R.C."/>
            <person name="Niero H."/>
            <person name="Silva M.A.C."/>
        </authorList>
    </citation>
    <scope>NUCLEOTIDE SEQUENCE [LARGE SCALE GENOMIC DNA]</scope>
    <source>
        <strain evidence="1 2">LAMA 639</strain>
    </source>
</reference>
<evidence type="ECO:0000313" key="1">
    <source>
        <dbReference type="EMBL" id="KAF0569490.1"/>
    </source>
</evidence>
<comment type="caution">
    <text evidence="1">The sequence shown here is derived from an EMBL/GenBank/DDBJ whole genome shotgun (WGS) entry which is preliminary data.</text>
</comment>
<accession>A0A6N7C471</accession>
<name>A0A6N7C471_9GAMM</name>
<dbReference type="RefSeq" id="WP_057760515.1">
    <property type="nucleotide sequence ID" value="NZ_CAJHAL010000012.1"/>
</dbReference>
<gene>
    <name evidence="1" type="ORF">FQV37_2514</name>
</gene>
<sequence length="82" mass="9773">MTQNNTTTEENKSDEKRKLINRFLMRLTKEQPQMYYATTSEISRSIHTMIKEHTNRLSVEEQALVRRMTMEEIEGLLGFHAR</sequence>
<dbReference type="AlphaFoldDB" id="A0A6N7C471"/>
<dbReference type="EMBL" id="VZIZ01000007">
    <property type="protein sequence ID" value="KAF0569490.1"/>
    <property type="molecule type" value="Genomic_DNA"/>
</dbReference>